<dbReference type="PRINTS" id="PR00868">
    <property type="entry name" value="DNAPOLI"/>
</dbReference>
<sequence>MDNSLLFKGPEKINKLIRPVLDSMTKIGIAVDLDILDKLSGELRGKIEILEKKAFEALGHMFNLNSPKQLAEVLFVELKLPPAKRTKTGYSTDEQTLKNLLNLHPLIAILLDYRELYKVQSTYAEALPRAIGSDNRIHSIFQADKTATGRLTSSEPNLQNIPIRGEWGERIRRAFVPSSGFIFLTADYSQFEFRILAHFTGDGKLLSSFENHIDIHRATAAEIFHKKPAEITDEERRVAKTVNFGILYGMSPHGLSEELGIDHEQAQNFIHDYFTSFGTVKFYLENLLRQACKKGYIETLGGFRRYIPELGSDNLMVRSSGERMAINFPTQGTAAEIMKVAMINLFGRLRQEKLKSRIILQIHDELLLEVSTGEMEKVKPIVKEEMEGVIKLKVPLKVDLKLGQNWGEMKEIAE</sequence>
<dbReference type="AlphaFoldDB" id="A0A2M7AP56"/>
<keyword evidence="6" id="KW-0227">DNA damage</keyword>
<dbReference type="Pfam" id="PF00476">
    <property type="entry name" value="DNA_pol_A"/>
    <property type="match status" value="1"/>
</dbReference>
<evidence type="ECO:0000256" key="4">
    <source>
        <dbReference type="ARBA" id="ARBA00022695"/>
    </source>
</evidence>
<keyword evidence="7" id="KW-0239">DNA-directed DNA polymerase</keyword>
<evidence type="ECO:0000256" key="8">
    <source>
        <dbReference type="ARBA" id="ARBA00023125"/>
    </source>
</evidence>
<dbReference type="SMART" id="SM00482">
    <property type="entry name" value="POLAc"/>
    <property type="match status" value="1"/>
</dbReference>
<accession>A0A2M7AP56</accession>
<reference evidence="13" key="1">
    <citation type="submission" date="2017-09" db="EMBL/GenBank/DDBJ databases">
        <title>Depth-based differentiation of microbial function through sediment-hosted aquifers and enrichment of novel symbionts in the deep terrestrial subsurface.</title>
        <authorList>
            <person name="Probst A.J."/>
            <person name="Ladd B."/>
            <person name="Jarett J.K."/>
            <person name="Geller-Mcgrath D.E."/>
            <person name="Sieber C.M.K."/>
            <person name="Emerson J.B."/>
            <person name="Anantharaman K."/>
            <person name="Thomas B.C."/>
            <person name="Malmstrom R."/>
            <person name="Stieglmeier M."/>
            <person name="Klingl A."/>
            <person name="Woyke T."/>
            <person name="Ryan C.M."/>
            <person name="Banfield J.F."/>
        </authorList>
    </citation>
    <scope>NUCLEOTIDE SEQUENCE [LARGE SCALE GENOMIC DNA]</scope>
</reference>
<dbReference type="GO" id="GO:0006302">
    <property type="term" value="P:double-strand break repair"/>
    <property type="evidence" value="ECO:0007669"/>
    <property type="project" value="TreeGrafter"/>
</dbReference>
<dbReference type="SUPFAM" id="SSF56672">
    <property type="entry name" value="DNA/RNA polymerases"/>
    <property type="match status" value="1"/>
</dbReference>
<dbReference type="GO" id="GO:0003887">
    <property type="term" value="F:DNA-directed DNA polymerase activity"/>
    <property type="evidence" value="ECO:0007669"/>
    <property type="project" value="UniProtKB-KW"/>
</dbReference>
<evidence type="ECO:0000259" key="11">
    <source>
        <dbReference type="SMART" id="SM00482"/>
    </source>
</evidence>
<dbReference type="PANTHER" id="PTHR10133:SF27">
    <property type="entry name" value="DNA POLYMERASE NU"/>
    <property type="match status" value="1"/>
</dbReference>
<dbReference type="PROSITE" id="PS00447">
    <property type="entry name" value="DNA_POLYMERASE_A"/>
    <property type="match status" value="1"/>
</dbReference>
<dbReference type="GO" id="GO:0003677">
    <property type="term" value="F:DNA binding"/>
    <property type="evidence" value="ECO:0007669"/>
    <property type="project" value="UniProtKB-KW"/>
</dbReference>
<comment type="catalytic activity">
    <reaction evidence="10">
        <text>DNA(n) + a 2'-deoxyribonucleoside 5'-triphosphate = DNA(n+1) + diphosphate</text>
        <dbReference type="Rhea" id="RHEA:22508"/>
        <dbReference type="Rhea" id="RHEA-COMP:17339"/>
        <dbReference type="Rhea" id="RHEA-COMP:17340"/>
        <dbReference type="ChEBI" id="CHEBI:33019"/>
        <dbReference type="ChEBI" id="CHEBI:61560"/>
        <dbReference type="ChEBI" id="CHEBI:173112"/>
        <dbReference type="EC" id="2.7.7.7"/>
    </reaction>
</comment>
<protein>
    <recommendedName>
        <fullName evidence="2">DNA-directed DNA polymerase</fullName>
        <ecNumber evidence="2">2.7.7.7</ecNumber>
    </recommendedName>
</protein>
<keyword evidence="8" id="KW-0238">DNA-binding</keyword>
<keyword evidence="9" id="KW-0234">DNA repair</keyword>
<dbReference type="EMBL" id="PEWD01000023">
    <property type="protein sequence ID" value="PIU69179.1"/>
    <property type="molecule type" value="Genomic_DNA"/>
</dbReference>
<organism evidence="12 13">
    <name type="scientific">candidate division WWE3 bacterium CG06_land_8_20_14_3_00_42_16</name>
    <dbReference type="NCBI Taxonomy" id="1975083"/>
    <lineage>
        <taxon>Bacteria</taxon>
        <taxon>Katanobacteria</taxon>
    </lineage>
</organism>
<comment type="similarity">
    <text evidence="1">Belongs to the DNA polymerase type-A family.</text>
</comment>
<keyword evidence="5" id="KW-0235">DNA replication</keyword>
<evidence type="ECO:0000313" key="13">
    <source>
        <dbReference type="Proteomes" id="UP000229916"/>
    </source>
</evidence>
<comment type="caution">
    <text evidence="12">The sequence shown here is derived from an EMBL/GenBank/DDBJ whole genome shotgun (WGS) entry which is preliminary data.</text>
</comment>
<feature type="domain" description="DNA-directed DNA polymerase family A palm" evidence="11">
    <location>
        <begin position="168"/>
        <end position="374"/>
    </location>
</feature>
<dbReference type="EC" id="2.7.7.7" evidence="2"/>
<evidence type="ECO:0000256" key="3">
    <source>
        <dbReference type="ARBA" id="ARBA00022679"/>
    </source>
</evidence>
<evidence type="ECO:0000256" key="2">
    <source>
        <dbReference type="ARBA" id="ARBA00012417"/>
    </source>
</evidence>
<dbReference type="InterPro" id="IPR002298">
    <property type="entry name" value="DNA_polymerase_A"/>
</dbReference>
<dbReference type="InterPro" id="IPR043502">
    <property type="entry name" value="DNA/RNA_pol_sf"/>
</dbReference>
<dbReference type="Proteomes" id="UP000229916">
    <property type="component" value="Unassembled WGS sequence"/>
</dbReference>
<dbReference type="CDD" id="cd08637">
    <property type="entry name" value="DNA_pol_A_pol_I_C"/>
    <property type="match status" value="1"/>
</dbReference>
<keyword evidence="4" id="KW-0548">Nucleotidyltransferase</keyword>
<dbReference type="Gene3D" id="3.30.70.370">
    <property type="match status" value="1"/>
</dbReference>
<evidence type="ECO:0000256" key="9">
    <source>
        <dbReference type="ARBA" id="ARBA00023204"/>
    </source>
</evidence>
<dbReference type="InterPro" id="IPR019760">
    <property type="entry name" value="DNA-dir_DNA_pol_A_CS"/>
</dbReference>
<evidence type="ECO:0000256" key="5">
    <source>
        <dbReference type="ARBA" id="ARBA00022705"/>
    </source>
</evidence>
<dbReference type="Gene3D" id="1.20.1060.10">
    <property type="entry name" value="Taq DNA Polymerase, Chain T, domain 4"/>
    <property type="match status" value="1"/>
</dbReference>
<name>A0A2M7AP56_UNCKA</name>
<evidence type="ECO:0000313" key="12">
    <source>
        <dbReference type="EMBL" id="PIU69179.1"/>
    </source>
</evidence>
<dbReference type="InterPro" id="IPR001098">
    <property type="entry name" value="DNA-dir_DNA_pol_A_palm_dom"/>
</dbReference>
<gene>
    <name evidence="12" type="ORF">COS81_01100</name>
</gene>
<keyword evidence="3" id="KW-0808">Transferase</keyword>
<dbReference type="GO" id="GO:0006261">
    <property type="term" value="P:DNA-templated DNA replication"/>
    <property type="evidence" value="ECO:0007669"/>
    <property type="project" value="InterPro"/>
</dbReference>
<dbReference type="FunFam" id="1.20.1060.10:FF:000001">
    <property type="entry name" value="DNA polymerase I"/>
    <property type="match status" value="1"/>
</dbReference>
<proteinExistence type="inferred from homology"/>
<dbReference type="FunFam" id="1.10.150.20:FF:000002">
    <property type="entry name" value="DNA polymerase I"/>
    <property type="match status" value="1"/>
</dbReference>
<dbReference type="PANTHER" id="PTHR10133">
    <property type="entry name" value="DNA POLYMERASE I"/>
    <property type="match status" value="1"/>
</dbReference>
<evidence type="ECO:0000256" key="6">
    <source>
        <dbReference type="ARBA" id="ARBA00022763"/>
    </source>
</evidence>
<evidence type="ECO:0000256" key="10">
    <source>
        <dbReference type="ARBA" id="ARBA00049244"/>
    </source>
</evidence>
<evidence type="ECO:0000256" key="7">
    <source>
        <dbReference type="ARBA" id="ARBA00022932"/>
    </source>
</evidence>
<dbReference type="Gene3D" id="1.10.150.20">
    <property type="entry name" value="5' to 3' exonuclease, C-terminal subdomain"/>
    <property type="match status" value="1"/>
</dbReference>
<evidence type="ECO:0000256" key="1">
    <source>
        <dbReference type="ARBA" id="ARBA00007705"/>
    </source>
</evidence>